<dbReference type="AlphaFoldDB" id="C1BNP1"/>
<dbReference type="InterPro" id="IPR040415">
    <property type="entry name" value="SETD9"/>
</dbReference>
<dbReference type="EMBL" id="BT076220">
    <property type="protein sequence ID" value="ACO10644.1"/>
    <property type="molecule type" value="mRNA"/>
</dbReference>
<dbReference type="PANTHER" id="PTHR33524">
    <property type="entry name" value="C5ORF35"/>
    <property type="match status" value="1"/>
</dbReference>
<organism evidence="1">
    <name type="scientific">Caligus rogercresseyi</name>
    <name type="common">Sea louse</name>
    <dbReference type="NCBI Taxonomy" id="217165"/>
    <lineage>
        <taxon>Eukaryota</taxon>
        <taxon>Metazoa</taxon>
        <taxon>Ecdysozoa</taxon>
        <taxon>Arthropoda</taxon>
        <taxon>Crustacea</taxon>
        <taxon>Multicrustacea</taxon>
        <taxon>Hexanauplia</taxon>
        <taxon>Copepoda</taxon>
        <taxon>Siphonostomatoida</taxon>
        <taxon>Caligidae</taxon>
        <taxon>Caligus</taxon>
    </lineage>
</organism>
<sequence length="241" mass="26860">MGWKNYKYRFLPWLLFNMRNRLTTLQKKTQNDLSLSPVQLNASLTKILSKLHPELNFEANSSILSSQFGYELCVSGSKEGKGCGVFLSSGSVHPGQIVGLYPGSIYHPGDPILIPSLFNPYILQLSDGVMIDGRSHGLSGSIFKSIAYRDRYPDMTWLRHPTRPSNPLSLGQLISNGGSKGFNVTYAECCWDLRGSHRLNQLIPNAPYDPNHELVIRVVPIVAIRDISCGEELLSSYFSIV</sequence>
<dbReference type="PANTHER" id="PTHR33524:SF2">
    <property type="entry name" value="SET DOMAIN-CONTAINING PROTEIN 9"/>
    <property type="match status" value="1"/>
</dbReference>
<protein>
    <submittedName>
        <fullName evidence="1">C5orf35</fullName>
    </submittedName>
</protein>
<gene>
    <name evidence="1" type="primary">CE035</name>
</gene>
<proteinExistence type="evidence at transcript level"/>
<reference evidence="1" key="1">
    <citation type="submission" date="2009-03" db="EMBL/GenBank/DDBJ databases">
        <title>Caligus rogercresseyi ESTs and full-length cDNAs.</title>
        <authorList>
            <person name="Yasuike M."/>
            <person name="von Schalburg K."/>
            <person name="Cooper G."/>
            <person name="Leong J."/>
            <person name="Jones S.R.M."/>
            <person name="Koop B.F."/>
        </authorList>
    </citation>
    <scope>NUCLEOTIDE SEQUENCE</scope>
    <source>
        <tissue evidence="1">Whole body</tissue>
    </source>
</reference>
<name>C1BNP1_CALRO</name>
<dbReference type="InterPro" id="IPR046341">
    <property type="entry name" value="SET_dom_sf"/>
</dbReference>
<dbReference type="SUPFAM" id="SSF82199">
    <property type="entry name" value="SET domain"/>
    <property type="match status" value="1"/>
</dbReference>
<accession>C1BNP1</accession>
<evidence type="ECO:0000313" key="1">
    <source>
        <dbReference type="EMBL" id="ACO10644.1"/>
    </source>
</evidence>